<dbReference type="OrthoDB" id="9812774at2"/>
<comment type="caution">
    <text evidence="2">The sequence shown here is derived from an EMBL/GenBank/DDBJ whole genome shotgun (WGS) entry which is preliminary data.</text>
</comment>
<keyword evidence="3" id="KW-1185">Reference proteome</keyword>
<dbReference type="Gene3D" id="3.40.50.1820">
    <property type="entry name" value="alpha/beta hydrolase"/>
    <property type="match status" value="1"/>
</dbReference>
<evidence type="ECO:0000313" key="3">
    <source>
        <dbReference type="Proteomes" id="UP000032680"/>
    </source>
</evidence>
<protein>
    <submittedName>
        <fullName evidence="2">Esterase/lipase</fullName>
    </submittedName>
</protein>
<dbReference type="InterPro" id="IPR029058">
    <property type="entry name" value="AB_hydrolase_fold"/>
</dbReference>
<dbReference type="InterPro" id="IPR050266">
    <property type="entry name" value="AB_hydrolase_sf"/>
</dbReference>
<gene>
    <name evidence="2" type="ORF">Asru_0425_10</name>
</gene>
<proteinExistence type="predicted"/>
<dbReference type="EMBL" id="BANB01000425">
    <property type="protein sequence ID" value="GAN77705.1"/>
    <property type="molecule type" value="Genomic_DNA"/>
</dbReference>
<dbReference type="GO" id="GO:0016020">
    <property type="term" value="C:membrane"/>
    <property type="evidence" value="ECO:0007669"/>
    <property type="project" value="TreeGrafter"/>
</dbReference>
<dbReference type="PRINTS" id="PR00111">
    <property type="entry name" value="ABHYDROLASE"/>
</dbReference>
<dbReference type="InterPro" id="IPR000073">
    <property type="entry name" value="AB_hydrolase_1"/>
</dbReference>
<dbReference type="PANTHER" id="PTHR43798:SF33">
    <property type="entry name" value="HYDROLASE, PUTATIVE (AFU_ORTHOLOGUE AFUA_2G14860)-RELATED"/>
    <property type="match status" value="1"/>
</dbReference>
<sequence length="296" mass="32501">MFEGFARRTVTVGDHDIACVEGGSGPPVLLLHGYPQTMAMWARVAPILAARYRVVCADLRGYGASAKPRCLPDRSNYAFRAMAADQVGLMRALGHPSFHLVGHDRGGRTAHRLALDHADAVRTLTVMDIVPTHAMFMELDRHVAGAYWHWFFLAQPEPFPERLIGNDPDFFYETCLVGWGATTIADFDVEMLAAYRAAWRDPAMIHGSCSDYRAAAGIDLVHDAADIDRKVACPTLVAYGAGGVMARRYDIASKWRERCTDVTAASLPGGHFFVDQHPDKTAAVLLEFLAAHETST</sequence>
<dbReference type="Pfam" id="PF00561">
    <property type="entry name" value="Abhydrolase_1"/>
    <property type="match status" value="1"/>
</dbReference>
<dbReference type="GO" id="GO:0046464">
    <property type="term" value="P:acylglycerol catabolic process"/>
    <property type="evidence" value="ECO:0007669"/>
    <property type="project" value="TreeGrafter"/>
</dbReference>
<accession>A0A0D6P7G9</accession>
<dbReference type="Proteomes" id="UP000032680">
    <property type="component" value="Unassembled WGS sequence"/>
</dbReference>
<dbReference type="PANTHER" id="PTHR43798">
    <property type="entry name" value="MONOACYLGLYCEROL LIPASE"/>
    <property type="match status" value="1"/>
</dbReference>
<organism evidence="2 3">
    <name type="scientific">Acidisphaera rubrifaciens HS-AP3</name>
    <dbReference type="NCBI Taxonomy" id="1231350"/>
    <lineage>
        <taxon>Bacteria</taxon>
        <taxon>Pseudomonadati</taxon>
        <taxon>Pseudomonadota</taxon>
        <taxon>Alphaproteobacteria</taxon>
        <taxon>Acetobacterales</taxon>
        <taxon>Acetobacteraceae</taxon>
        <taxon>Acidisphaera</taxon>
    </lineage>
</organism>
<name>A0A0D6P7G9_9PROT</name>
<evidence type="ECO:0000313" key="2">
    <source>
        <dbReference type="EMBL" id="GAN77705.1"/>
    </source>
</evidence>
<dbReference type="GO" id="GO:0047372">
    <property type="term" value="F:monoacylglycerol lipase activity"/>
    <property type="evidence" value="ECO:0007669"/>
    <property type="project" value="TreeGrafter"/>
</dbReference>
<dbReference type="SUPFAM" id="SSF53474">
    <property type="entry name" value="alpha/beta-Hydrolases"/>
    <property type="match status" value="1"/>
</dbReference>
<reference evidence="2 3" key="1">
    <citation type="submission" date="2012-11" db="EMBL/GenBank/DDBJ databases">
        <title>Whole genome sequence of Acidisphaera rubrifaciens HS-AP3.</title>
        <authorList>
            <person name="Azuma Y."/>
            <person name="Higashiura N."/>
            <person name="Hirakawa H."/>
            <person name="Matsushita K."/>
        </authorList>
    </citation>
    <scope>NUCLEOTIDE SEQUENCE [LARGE SCALE GENOMIC DNA]</scope>
    <source>
        <strain evidence="2 3">HS-AP3</strain>
    </source>
</reference>
<dbReference type="AlphaFoldDB" id="A0A0D6P7G9"/>
<feature type="domain" description="AB hydrolase-1" evidence="1">
    <location>
        <begin position="26"/>
        <end position="278"/>
    </location>
</feature>
<evidence type="ECO:0000259" key="1">
    <source>
        <dbReference type="Pfam" id="PF00561"/>
    </source>
</evidence>